<protein>
    <recommendedName>
        <fullName evidence="2">YCII-related domain-containing protein</fullName>
    </recommendedName>
</protein>
<gene>
    <name evidence="3" type="ORF">F6J85_05575</name>
</gene>
<evidence type="ECO:0000259" key="2">
    <source>
        <dbReference type="Pfam" id="PF03795"/>
    </source>
</evidence>
<name>A0A5J6L231_9MICO</name>
<sequence length="121" mass="13332">MKYVIMFASDPELDAAQPPERMQEDYARIYRWFQDNAAVIDDGGAELQPVETATTVRHDSGDVVVVDGPFSEAREVIGGFSIIDVADMDAAIALVKTWPSLSMPGSCVEIRPMVTDYGQFE</sequence>
<evidence type="ECO:0000256" key="1">
    <source>
        <dbReference type="ARBA" id="ARBA00007689"/>
    </source>
</evidence>
<dbReference type="SUPFAM" id="SSF54909">
    <property type="entry name" value="Dimeric alpha+beta barrel"/>
    <property type="match status" value="1"/>
</dbReference>
<dbReference type="AlphaFoldDB" id="A0A5J6L231"/>
<dbReference type="InterPro" id="IPR011008">
    <property type="entry name" value="Dimeric_a/b-barrel"/>
</dbReference>
<dbReference type="Pfam" id="PF03795">
    <property type="entry name" value="YCII"/>
    <property type="match status" value="1"/>
</dbReference>
<feature type="domain" description="YCII-related" evidence="2">
    <location>
        <begin position="45"/>
        <end position="107"/>
    </location>
</feature>
<dbReference type="PANTHER" id="PTHR35174:SF3">
    <property type="entry name" value="BLL7171 PROTEIN"/>
    <property type="match status" value="1"/>
</dbReference>
<dbReference type="PANTHER" id="PTHR35174">
    <property type="entry name" value="BLL7171 PROTEIN-RELATED"/>
    <property type="match status" value="1"/>
</dbReference>
<dbReference type="InterPro" id="IPR005545">
    <property type="entry name" value="YCII"/>
</dbReference>
<reference evidence="4" key="1">
    <citation type="submission" date="2019-09" db="EMBL/GenBank/DDBJ databases">
        <title>Mumia zhuanghuii sp. nov. isolated from the intestinal contents of plateau pika (Ochotona curzoniae) in the Qinghai-Tibet plateau of China.</title>
        <authorList>
            <person name="Tian Z."/>
        </authorList>
    </citation>
    <scope>NUCLEOTIDE SEQUENCE [LARGE SCALE GENOMIC DNA]</scope>
    <source>
        <strain evidence="4">L-031</strain>
    </source>
</reference>
<evidence type="ECO:0000313" key="3">
    <source>
        <dbReference type="EMBL" id="QEW02623.1"/>
    </source>
</evidence>
<comment type="similarity">
    <text evidence="1">Belongs to the YciI family.</text>
</comment>
<accession>A0A5J6L231</accession>
<evidence type="ECO:0000313" key="4">
    <source>
        <dbReference type="Proteomes" id="UP000325516"/>
    </source>
</evidence>
<keyword evidence="4" id="KW-1185">Reference proteome</keyword>
<dbReference type="Proteomes" id="UP000325516">
    <property type="component" value="Chromosome"/>
</dbReference>
<proteinExistence type="inferred from homology"/>
<dbReference type="KEGG" id="mlz:F6J85_05575"/>
<organism evidence="3 4">
    <name type="scientific">Microbacterium lushaniae</name>
    <dbReference type="NCBI Taxonomy" id="2614639"/>
    <lineage>
        <taxon>Bacteria</taxon>
        <taxon>Bacillati</taxon>
        <taxon>Actinomycetota</taxon>
        <taxon>Actinomycetes</taxon>
        <taxon>Micrococcales</taxon>
        <taxon>Microbacteriaceae</taxon>
        <taxon>Microbacterium</taxon>
    </lineage>
</organism>
<dbReference type="EMBL" id="CP044232">
    <property type="protein sequence ID" value="QEW02623.1"/>
    <property type="molecule type" value="Genomic_DNA"/>
</dbReference>
<dbReference type="RefSeq" id="WP_150924184.1">
    <property type="nucleotide sequence ID" value="NZ_CP044232.1"/>
</dbReference>
<dbReference type="Gene3D" id="3.30.70.1060">
    <property type="entry name" value="Dimeric alpha+beta barrel"/>
    <property type="match status" value="1"/>
</dbReference>